<keyword evidence="3" id="KW-0804">Transcription</keyword>
<reference evidence="5 6" key="1">
    <citation type="submission" date="2024-08" db="EMBL/GenBank/DDBJ databases">
        <title>Clostridium lapicellarii sp. nov., and Clostridium renhuaiense sp. nov., two species isolated from the mud in a fermentation cellar used for producing sauce-flavour Chinese liquors.</title>
        <authorList>
            <person name="Yang F."/>
            <person name="Wang H."/>
            <person name="Chen L.Q."/>
            <person name="Zhou N."/>
            <person name="Lu J.J."/>
            <person name="Pu X.X."/>
            <person name="Wan B."/>
            <person name="Wang L."/>
            <person name="Liu S.J."/>
        </authorList>
    </citation>
    <scope>NUCLEOTIDE SEQUENCE [LARGE SCALE GENOMIC DNA]</scope>
    <source>
        <strain evidence="5 6">MT-113</strain>
    </source>
</reference>
<comment type="caution">
    <text evidence="5">The sequence shown here is derived from an EMBL/GenBank/DDBJ whole genome shotgun (WGS) entry which is preliminary data.</text>
</comment>
<dbReference type="PROSITE" id="PS50995">
    <property type="entry name" value="HTH_MARR_2"/>
    <property type="match status" value="1"/>
</dbReference>
<keyword evidence="2" id="KW-0238">DNA-binding</keyword>
<dbReference type="Proteomes" id="UP001565220">
    <property type="component" value="Unassembled WGS sequence"/>
</dbReference>
<accession>A0ABV4DXI7</accession>
<evidence type="ECO:0000256" key="2">
    <source>
        <dbReference type="ARBA" id="ARBA00023125"/>
    </source>
</evidence>
<dbReference type="InterPro" id="IPR036388">
    <property type="entry name" value="WH-like_DNA-bd_sf"/>
</dbReference>
<dbReference type="InterPro" id="IPR052067">
    <property type="entry name" value="Metal_resp_HTH_trans_reg"/>
</dbReference>
<organism evidence="5 6">
    <name type="scientific">Clostridium lapidicellarium</name>
    <dbReference type="NCBI Taxonomy" id="3240931"/>
    <lineage>
        <taxon>Bacteria</taxon>
        <taxon>Bacillati</taxon>
        <taxon>Bacillota</taxon>
        <taxon>Clostridia</taxon>
        <taxon>Eubacteriales</taxon>
        <taxon>Clostridiaceae</taxon>
        <taxon>Clostridium</taxon>
    </lineage>
</organism>
<dbReference type="SMART" id="SM00347">
    <property type="entry name" value="HTH_MARR"/>
    <property type="match status" value="1"/>
</dbReference>
<sequence>MYKRLKADRLQRKLLDLINCFNENDSRARNFGTDTMLHISEIHLIEFIGNNEKLSISEIARKKNITKGAVSQTVIRLEKKKLVVKEVNPENRSQLIVSLTGKGWTAYREHKRYHENITKMILSCMQGKSEAEICAIYSFLDELQHLME</sequence>
<evidence type="ECO:0000259" key="4">
    <source>
        <dbReference type="PROSITE" id="PS50995"/>
    </source>
</evidence>
<proteinExistence type="predicted"/>
<evidence type="ECO:0000256" key="3">
    <source>
        <dbReference type="ARBA" id="ARBA00023163"/>
    </source>
</evidence>
<evidence type="ECO:0000313" key="5">
    <source>
        <dbReference type="EMBL" id="MEY8763737.1"/>
    </source>
</evidence>
<dbReference type="SUPFAM" id="SSF46785">
    <property type="entry name" value="Winged helix' DNA-binding domain"/>
    <property type="match status" value="1"/>
</dbReference>
<name>A0ABV4DXI7_9CLOT</name>
<dbReference type="InterPro" id="IPR036390">
    <property type="entry name" value="WH_DNA-bd_sf"/>
</dbReference>
<keyword evidence="6" id="KW-1185">Reference proteome</keyword>
<protein>
    <submittedName>
        <fullName evidence="5">MarR family winged helix-turn-helix transcriptional regulator</fullName>
    </submittedName>
</protein>
<dbReference type="RefSeq" id="WP_294180717.1">
    <property type="nucleotide sequence ID" value="NZ_JBGFFE010000011.1"/>
</dbReference>
<dbReference type="InterPro" id="IPR000835">
    <property type="entry name" value="HTH_MarR-typ"/>
</dbReference>
<evidence type="ECO:0000256" key="1">
    <source>
        <dbReference type="ARBA" id="ARBA00023015"/>
    </source>
</evidence>
<dbReference type="Gene3D" id="1.10.10.10">
    <property type="entry name" value="Winged helix-like DNA-binding domain superfamily/Winged helix DNA-binding domain"/>
    <property type="match status" value="1"/>
</dbReference>
<feature type="domain" description="HTH marR-type" evidence="4">
    <location>
        <begin position="7"/>
        <end position="145"/>
    </location>
</feature>
<dbReference type="EMBL" id="JBGFFE010000011">
    <property type="protein sequence ID" value="MEY8763737.1"/>
    <property type="molecule type" value="Genomic_DNA"/>
</dbReference>
<gene>
    <name evidence="5" type="ORF">AB8S09_08805</name>
</gene>
<dbReference type="PANTHER" id="PTHR35790:SF4">
    <property type="entry name" value="HTH-TYPE TRANSCRIPTIONAL REGULATOR PCHR"/>
    <property type="match status" value="1"/>
</dbReference>
<dbReference type="Pfam" id="PF12802">
    <property type="entry name" value="MarR_2"/>
    <property type="match status" value="1"/>
</dbReference>
<dbReference type="PANTHER" id="PTHR35790">
    <property type="entry name" value="HTH-TYPE TRANSCRIPTIONAL REGULATOR PCHR"/>
    <property type="match status" value="1"/>
</dbReference>
<keyword evidence="1" id="KW-0805">Transcription regulation</keyword>
<evidence type="ECO:0000313" key="6">
    <source>
        <dbReference type="Proteomes" id="UP001565220"/>
    </source>
</evidence>